<sequence length="73" mass="7432">MTVAQDAVRLAAGVVDGAVLERLAEGAGWSEEALAAAVRAWRVGGADGLAVWVEEWSASGEALARARAALEAV</sequence>
<dbReference type="Proteomes" id="UP000271291">
    <property type="component" value="Chromosome"/>
</dbReference>
<organism evidence="1 2">
    <name type="scientific">Streptomyces griseoviridis</name>
    <dbReference type="NCBI Taxonomy" id="45398"/>
    <lineage>
        <taxon>Bacteria</taxon>
        <taxon>Bacillati</taxon>
        <taxon>Actinomycetota</taxon>
        <taxon>Actinomycetes</taxon>
        <taxon>Kitasatosporales</taxon>
        <taxon>Streptomycetaceae</taxon>
        <taxon>Streptomyces</taxon>
    </lineage>
</organism>
<dbReference type="KEGG" id="sgd:ELQ87_34980"/>
<dbReference type="EMBL" id="CP034687">
    <property type="protein sequence ID" value="AZS88864.1"/>
    <property type="molecule type" value="Genomic_DNA"/>
</dbReference>
<proteinExistence type="predicted"/>
<reference evidence="1 2" key="1">
    <citation type="submission" date="2018-12" db="EMBL/GenBank/DDBJ databases">
        <title>Streptomyces griseoviridis F1-27 complete genome.</title>
        <authorList>
            <person name="Mariita R.M."/>
            <person name="Sello J.K."/>
        </authorList>
    </citation>
    <scope>NUCLEOTIDE SEQUENCE [LARGE SCALE GENOMIC DNA]</scope>
    <source>
        <strain evidence="1 2">F1-27</strain>
    </source>
</reference>
<evidence type="ECO:0000313" key="1">
    <source>
        <dbReference type="EMBL" id="AZS88864.1"/>
    </source>
</evidence>
<accession>A0A3Q9KT34</accession>
<evidence type="ECO:0000313" key="2">
    <source>
        <dbReference type="Proteomes" id="UP000271291"/>
    </source>
</evidence>
<dbReference type="RefSeq" id="WP_127181634.1">
    <property type="nucleotide sequence ID" value="NZ_CP029078.1"/>
</dbReference>
<gene>
    <name evidence="1" type="ORF">ELQ87_34980</name>
</gene>
<protein>
    <submittedName>
        <fullName evidence="1">Uncharacterized protein</fullName>
    </submittedName>
</protein>
<name>A0A3Q9KT34_STRGD</name>
<dbReference type="AlphaFoldDB" id="A0A3Q9KT34"/>